<dbReference type="PANTHER" id="PTHR11783">
    <property type="entry name" value="SULFOTRANSFERASE SULT"/>
    <property type="match status" value="1"/>
</dbReference>
<proteinExistence type="inferred from homology"/>
<keyword evidence="2" id="KW-0808">Transferase</keyword>
<dbReference type="InterPro" id="IPR027417">
    <property type="entry name" value="P-loop_NTPase"/>
</dbReference>
<evidence type="ECO:0000259" key="3">
    <source>
        <dbReference type="Pfam" id="PF00685"/>
    </source>
</evidence>
<dbReference type="AlphaFoldDB" id="A0A7S3PP25"/>
<feature type="domain" description="Sulfotransferase" evidence="3">
    <location>
        <begin position="49"/>
        <end position="212"/>
    </location>
</feature>
<evidence type="ECO:0000256" key="2">
    <source>
        <dbReference type="ARBA" id="ARBA00022679"/>
    </source>
</evidence>
<dbReference type="Gene3D" id="3.40.50.300">
    <property type="entry name" value="P-loop containing nucleotide triphosphate hydrolases"/>
    <property type="match status" value="1"/>
</dbReference>
<sequence length="332" mass="37981">MSTLYNGNNNNVGKSCTTQLPLARRKQYWSPRMISWNSHVHGSNFEPRPNDVILATFPKTGSTWLAYLTHLLRTRAKSLEFILDDVVPWINIARDLGQDLDGKYFECFMPRLYKSHMPLSSINPGCKYVVTIRSPEKTAISFFNFFQRMNRQEVKGKDLTEFIIDGGKLQGDPEKDRPSIWTYYSEFWACRDHPSLLIIPYEDLCEDMINQLILISSHVLDGGIVSTAVQNKIKSCSTKDVMGPLETISTEWCLQQSARIGTCPGNVWDGVLRVCSQPHKVSVIDDRGRTFLQERWNAEMKPHTGFEDYESFLAAVRKLNRTKLAMISRAST</sequence>
<dbReference type="GO" id="GO:0008146">
    <property type="term" value="F:sulfotransferase activity"/>
    <property type="evidence" value="ECO:0007669"/>
    <property type="project" value="InterPro"/>
</dbReference>
<dbReference type="SUPFAM" id="SSF52540">
    <property type="entry name" value="P-loop containing nucleoside triphosphate hydrolases"/>
    <property type="match status" value="1"/>
</dbReference>
<dbReference type="InterPro" id="IPR000863">
    <property type="entry name" value="Sulfotransferase_dom"/>
</dbReference>
<dbReference type="Pfam" id="PF00685">
    <property type="entry name" value="Sulfotransfer_1"/>
    <property type="match status" value="1"/>
</dbReference>
<evidence type="ECO:0000256" key="1">
    <source>
        <dbReference type="ARBA" id="ARBA00005771"/>
    </source>
</evidence>
<reference evidence="4" key="1">
    <citation type="submission" date="2021-01" db="EMBL/GenBank/DDBJ databases">
        <authorList>
            <person name="Corre E."/>
            <person name="Pelletier E."/>
            <person name="Niang G."/>
            <person name="Scheremetjew M."/>
            <person name="Finn R."/>
            <person name="Kale V."/>
            <person name="Holt S."/>
            <person name="Cochrane G."/>
            <person name="Meng A."/>
            <person name="Brown T."/>
            <person name="Cohen L."/>
        </authorList>
    </citation>
    <scope>NUCLEOTIDE SEQUENCE</scope>
    <source>
        <strain evidence="4">GSBS06</strain>
    </source>
</reference>
<evidence type="ECO:0000313" key="4">
    <source>
        <dbReference type="EMBL" id="CAE0445835.1"/>
    </source>
</evidence>
<comment type="similarity">
    <text evidence="1">Belongs to the sulfotransferase 1 family.</text>
</comment>
<organism evidence="4">
    <name type="scientific">Aplanochytrium stocchinoi</name>
    <dbReference type="NCBI Taxonomy" id="215587"/>
    <lineage>
        <taxon>Eukaryota</taxon>
        <taxon>Sar</taxon>
        <taxon>Stramenopiles</taxon>
        <taxon>Bigyra</taxon>
        <taxon>Labyrinthulomycetes</taxon>
        <taxon>Thraustochytrida</taxon>
        <taxon>Thraustochytriidae</taxon>
        <taxon>Aplanochytrium</taxon>
    </lineage>
</organism>
<name>A0A7S3PP25_9STRA</name>
<dbReference type="EMBL" id="HBIN01020696">
    <property type="protein sequence ID" value="CAE0445835.1"/>
    <property type="molecule type" value="Transcribed_RNA"/>
</dbReference>
<gene>
    <name evidence="4" type="ORF">ASTO00021_LOCUS15839</name>
</gene>
<protein>
    <recommendedName>
        <fullName evidence="3">Sulfotransferase domain-containing protein</fullName>
    </recommendedName>
</protein>
<accession>A0A7S3PP25</accession>